<sequence>MRSSPRLALASLAAVSALLVGVVSLPEGPKPAAAQAQENAVTFPPLDQFVQYTTVQRGNVLELMMTSRETIAAIQAGQDLPVGTQLVLVDHRDGELLRYLVSQRVGAGRDDWQFQSFLPDRQTIQPDENPARCFSCHQSRQDRSYIFTYTDAMRFE</sequence>
<dbReference type="Pfam" id="PF16694">
    <property type="entry name" value="Cytochrome_P460"/>
    <property type="match status" value="1"/>
</dbReference>
<evidence type="ECO:0000259" key="2">
    <source>
        <dbReference type="Pfam" id="PF16694"/>
    </source>
</evidence>
<evidence type="ECO:0000313" key="3">
    <source>
        <dbReference type="EMBL" id="AIC31423.1"/>
    </source>
</evidence>
<name>A0A060I8X8_RHIET</name>
<dbReference type="InterPro" id="IPR032033">
    <property type="entry name" value="Cytochrome_P460"/>
</dbReference>
<feature type="chain" id="PRO_5001586869" description="Cytochrome P460 domain-containing protein" evidence="1">
    <location>
        <begin position="26"/>
        <end position="156"/>
    </location>
</feature>
<keyword evidence="3" id="KW-0614">Plasmid</keyword>
<dbReference type="CDD" id="cd20716">
    <property type="entry name" value="cyt_P460_fam"/>
    <property type="match status" value="1"/>
</dbReference>
<feature type="signal peptide" evidence="1">
    <location>
        <begin position="1"/>
        <end position="25"/>
    </location>
</feature>
<geneLocation type="plasmid" evidence="3 4">
    <name>pRetIE4771e</name>
</geneLocation>
<dbReference type="Proteomes" id="UP000027180">
    <property type="component" value="Plasmid pRetIE4771e"/>
</dbReference>
<keyword evidence="1" id="KW-0732">Signal</keyword>
<accession>A0A060I8X8</accession>
<proteinExistence type="predicted"/>
<gene>
    <name evidence="3" type="ORF">IE4771_PE00197</name>
</gene>
<dbReference type="OrthoDB" id="9796416at2"/>
<reference evidence="3 4" key="1">
    <citation type="submission" date="2013-12" db="EMBL/GenBank/DDBJ databases">
        <title>Complete genome sequence of Rhizobium etli bv. mimosae IE4771.</title>
        <authorList>
            <person name="Bustos P."/>
            <person name="Santamaria R.I."/>
            <person name="Lozano L."/>
            <person name="Ormeno-Orrillo E."/>
            <person name="Rogel M.A."/>
            <person name="Romero D."/>
            <person name="Cevallos M.A."/>
            <person name="Martinez-Romero E."/>
            <person name="Gonzalez V."/>
        </authorList>
    </citation>
    <scope>NUCLEOTIDE SEQUENCE [LARGE SCALE GENOMIC DNA]</scope>
    <source>
        <strain evidence="3 4">IE4771</strain>
        <plasmid evidence="4">Plasmid pRetIE4771e</plasmid>
    </source>
</reference>
<evidence type="ECO:0000256" key="1">
    <source>
        <dbReference type="SAM" id="SignalP"/>
    </source>
</evidence>
<protein>
    <recommendedName>
        <fullName evidence="2">Cytochrome P460 domain-containing protein</fullName>
    </recommendedName>
</protein>
<dbReference type="AlphaFoldDB" id="A0A060I8X8"/>
<dbReference type="KEGG" id="rei:IE4771_PE00197"/>
<evidence type="ECO:0000313" key="4">
    <source>
        <dbReference type="Proteomes" id="UP000027180"/>
    </source>
</evidence>
<dbReference type="HOGENOM" id="CLU_118901_0_0_5"/>
<organism evidence="3 4">
    <name type="scientific">Rhizobium etli bv. mimosae str. IE4771</name>
    <dbReference type="NCBI Taxonomy" id="1432050"/>
    <lineage>
        <taxon>Bacteria</taxon>
        <taxon>Pseudomonadati</taxon>
        <taxon>Pseudomonadota</taxon>
        <taxon>Alphaproteobacteria</taxon>
        <taxon>Hyphomicrobiales</taxon>
        <taxon>Rhizobiaceae</taxon>
        <taxon>Rhizobium/Agrobacterium group</taxon>
        <taxon>Rhizobium</taxon>
    </lineage>
</organism>
<feature type="domain" description="Cytochrome P460" evidence="2">
    <location>
        <begin position="106"/>
        <end position="148"/>
    </location>
</feature>
<dbReference type="EMBL" id="CP006991">
    <property type="protein sequence ID" value="AIC31423.1"/>
    <property type="molecule type" value="Genomic_DNA"/>
</dbReference>
<dbReference type="Gene3D" id="3.50.70.20">
    <property type="entry name" value="Cytochrome P460"/>
    <property type="match status" value="1"/>
</dbReference>
<dbReference type="InterPro" id="IPR038142">
    <property type="entry name" value="Cytochrome_P460_sp"/>
</dbReference>